<evidence type="ECO:0000259" key="14">
    <source>
        <dbReference type="Pfam" id="PF02096"/>
    </source>
</evidence>
<name>A0A099JDT3_9MICO</name>
<reference evidence="16 18" key="2">
    <citation type="submission" date="2020-08" db="EMBL/GenBank/DDBJ databases">
        <title>Sequencing the genomes of 1000 actinobacteria strains.</title>
        <authorList>
            <person name="Klenk H.-P."/>
        </authorList>
    </citation>
    <scope>NUCLEOTIDE SEQUENCE [LARGE SCALE GENOMIC DNA]</scope>
    <source>
        <strain evidence="16 18">DSM 21065</strain>
    </source>
</reference>
<evidence type="ECO:0000256" key="2">
    <source>
        <dbReference type="ARBA" id="ARBA00010527"/>
    </source>
</evidence>
<evidence type="ECO:0000256" key="1">
    <source>
        <dbReference type="ARBA" id="ARBA00004141"/>
    </source>
</evidence>
<evidence type="ECO:0000256" key="7">
    <source>
        <dbReference type="ARBA" id="ARBA00025034"/>
    </source>
</evidence>
<dbReference type="GO" id="GO:0051205">
    <property type="term" value="P:protein insertion into membrane"/>
    <property type="evidence" value="ECO:0007669"/>
    <property type="project" value="TreeGrafter"/>
</dbReference>
<keyword evidence="5 13" id="KW-1133">Transmembrane helix</keyword>
<comment type="function">
    <text evidence="7">Required for the insertion and/or proper folding and/or complex formation of integral membrane proteins into the membrane. Involved in integration of membrane proteins that insert both dependently and independently of the Sec translocase complex, as well as at least some lipoproteins. Aids folding of multispanning membrane proteins.</text>
</comment>
<dbReference type="EMBL" id="JPXF01000034">
    <property type="protein sequence ID" value="KGJ75692.1"/>
    <property type="molecule type" value="Genomic_DNA"/>
</dbReference>
<dbReference type="STRING" id="1001240.GY21_09625"/>
<feature type="transmembrane region" description="Helical" evidence="13">
    <location>
        <begin position="201"/>
        <end position="230"/>
    </location>
</feature>
<feature type="transmembrane region" description="Helical" evidence="13">
    <location>
        <begin position="134"/>
        <end position="153"/>
    </location>
</feature>
<dbReference type="Proteomes" id="UP000029864">
    <property type="component" value="Unassembled WGS sequence"/>
</dbReference>
<evidence type="ECO:0000313" key="15">
    <source>
        <dbReference type="EMBL" id="KGJ75692.1"/>
    </source>
</evidence>
<keyword evidence="17" id="KW-1185">Reference proteome</keyword>
<comment type="subcellular location">
    <subcellularLocation>
        <location evidence="1 12">Membrane</location>
        <topology evidence="1 12">Multi-pass membrane protein</topology>
    </subcellularLocation>
</comment>
<keyword evidence="6 13" id="KW-0472">Membrane</keyword>
<accession>A0A099JDT3</accession>
<comment type="caution">
    <text evidence="15">The sequence shown here is derived from an EMBL/GenBank/DDBJ whole genome shotgun (WGS) entry which is preliminary data.</text>
</comment>
<dbReference type="PANTHER" id="PTHR12428">
    <property type="entry name" value="OXA1"/>
    <property type="match status" value="1"/>
</dbReference>
<feature type="transmembrane region" description="Helical" evidence="13">
    <location>
        <begin position="108"/>
        <end position="128"/>
    </location>
</feature>
<dbReference type="RefSeq" id="WP_035836512.1">
    <property type="nucleotide sequence ID" value="NZ_JACHBQ010000001.1"/>
</dbReference>
<protein>
    <recommendedName>
        <fullName evidence="3">Membrane protein insertase YidC</fullName>
    </recommendedName>
    <alternativeName>
        <fullName evidence="11">Foldase YidC</fullName>
    </alternativeName>
    <alternativeName>
        <fullName evidence="10">Membrane integrase YidC</fullName>
    </alternativeName>
    <alternativeName>
        <fullName evidence="9">Membrane protein YidC</fullName>
    </alternativeName>
</protein>
<evidence type="ECO:0000256" key="10">
    <source>
        <dbReference type="ARBA" id="ARBA00033245"/>
    </source>
</evidence>
<evidence type="ECO:0000256" key="5">
    <source>
        <dbReference type="ARBA" id="ARBA00022989"/>
    </source>
</evidence>
<evidence type="ECO:0000313" key="17">
    <source>
        <dbReference type="Proteomes" id="UP000029864"/>
    </source>
</evidence>
<dbReference type="OrthoDB" id="9780552at2"/>
<feature type="transmembrane region" description="Helical" evidence="13">
    <location>
        <begin position="28"/>
        <end position="51"/>
    </location>
</feature>
<evidence type="ECO:0000256" key="6">
    <source>
        <dbReference type="ARBA" id="ARBA00023136"/>
    </source>
</evidence>
<organism evidence="15 17">
    <name type="scientific">Cryobacterium roopkundense</name>
    <dbReference type="NCBI Taxonomy" id="1001240"/>
    <lineage>
        <taxon>Bacteria</taxon>
        <taxon>Bacillati</taxon>
        <taxon>Actinomycetota</taxon>
        <taxon>Actinomycetes</taxon>
        <taxon>Micrococcales</taxon>
        <taxon>Microbacteriaceae</taxon>
        <taxon>Cryobacterium</taxon>
    </lineage>
</organism>
<evidence type="ECO:0000313" key="18">
    <source>
        <dbReference type="Proteomes" id="UP000561726"/>
    </source>
</evidence>
<feature type="domain" description="Membrane insertase YidC/Oxa/ALB C-terminal" evidence="14">
    <location>
        <begin position="37"/>
        <end position="236"/>
    </location>
</feature>
<dbReference type="InterPro" id="IPR001708">
    <property type="entry name" value="YidC/ALB3/OXA1/COX18"/>
</dbReference>
<feature type="transmembrane region" description="Helical" evidence="13">
    <location>
        <begin position="160"/>
        <end position="181"/>
    </location>
</feature>
<evidence type="ECO:0000256" key="4">
    <source>
        <dbReference type="ARBA" id="ARBA00022692"/>
    </source>
</evidence>
<dbReference type="EMBL" id="JACHBQ010000001">
    <property type="protein sequence ID" value="MBB5641146.1"/>
    <property type="molecule type" value="Genomic_DNA"/>
</dbReference>
<dbReference type="eggNOG" id="COG0706">
    <property type="taxonomic scope" value="Bacteria"/>
</dbReference>
<dbReference type="Proteomes" id="UP000561726">
    <property type="component" value="Unassembled WGS sequence"/>
</dbReference>
<reference evidence="15 17" key="1">
    <citation type="submission" date="2014-08" db="EMBL/GenBank/DDBJ databases">
        <authorList>
            <person name="Sisinthy S."/>
        </authorList>
    </citation>
    <scope>NUCLEOTIDE SEQUENCE [LARGE SCALE GENOMIC DNA]</scope>
    <source>
        <strain evidence="15 17">RuG17</strain>
    </source>
</reference>
<dbReference type="Pfam" id="PF02096">
    <property type="entry name" value="60KD_IMP"/>
    <property type="match status" value="1"/>
</dbReference>
<keyword evidence="4 12" id="KW-0812">Transmembrane</keyword>
<evidence type="ECO:0000256" key="12">
    <source>
        <dbReference type="RuleBase" id="RU003945"/>
    </source>
</evidence>
<gene>
    <name evidence="16" type="ORF">BJ997_001694</name>
    <name evidence="15" type="ORF">GY21_09625</name>
</gene>
<sequence length="256" mass="27045">MNIYAFAPIAAALNVAYQFLQGLAVALFPLAGANAAALAIVALTILVRLLLIPVGLSQARAQHTRERLAPHLLELRRRHGADKERLQRETLGLYETEGASPLAGCLPLLLQAPVLSVVYGLFVLPTISGHPNELLGHTLFGSALGISPAALIVQGGSALGIAVPALLLIATSLVVLLSRWWMLRVAPTLGAPSTTLSALSWLPLITVGFAAIVPLAAALYLGVSATWSLIERMLLRRWVHRHGSRPTSVKGNPAAT</sequence>
<evidence type="ECO:0000256" key="8">
    <source>
        <dbReference type="ARBA" id="ARBA00026028"/>
    </source>
</evidence>
<evidence type="ECO:0000256" key="9">
    <source>
        <dbReference type="ARBA" id="ARBA00031538"/>
    </source>
</evidence>
<dbReference type="NCBIfam" id="TIGR03592">
    <property type="entry name" value="yidC_oxa1_cterm"/>
    <property type="match status" value="1"/>
</dbReference>
<evidence type="ECO:0000256" key="11">
    <source>
        <dbReference type="ARBA" id="ARBA00033342"/>
    </source>
</evidence>
<dbReference type="PANTHER" id="PTHR12428:SF65">
    <property type="entry name" value="CYTOCHROME C OXIDASE ASSEMBLY PROTEIN COX18, MITOCHONDRIAL"/>
    <property type="match status" value="1"/>
</dbReference>
<dbReference type="GO" id="GO:0032977">
    <property type="term" value="F:membrane insertase activity"/>
    <property type="evidence" value="ECO:0007669"/>
    <property type="project" value="InterPro"/>
</dbReference>
<evidence type="ECO:0000256" key="3">
    <source>
        <dbReference type="ARBA" id="ARBA00015325"/>
    </source>
</evidence>
<comment type="similarity">
    <text evidence="2">Belongs to the OXA1/ALB3/YidC family. Type 1 subfamily.</text>
</comment>
<dbReference type="GO" id="GO:0005886">
    <property type="term" value="C:plasma membrane"/>
    <property type="evidence" value="ECO:0007669"/>
    <property type="project" value="TreeGrafter"/>
</dbReference>
<evidence type="ECO:0000256" key="13">
    <source>
        <dbReference type="SAM" id="Phobius"/>
    </source>
</evidence>
<comment type="subunit">
    <text evidence="8">Interacts with the Sec translocase complex via SecD. Specifically interacts with transmembrane segments of nascent integral membrane proteins during membrane integration.</text>
</comment>
<proteinExistence type="inferred from homology"/>
<evidence type="ECO:0000313" key="16">
    <source>
        <dbReference type="EMBL" id="MBB5641146.1"/>
    </source>
</evidence>
<dbReference type="AlphaFoldDB" id="A0A099JDT3"/>
<dbReference type="InterPro" id="IPR028055">
    <property type="entry name" value="YidC/Oxa/ALB_C"/>
</dbReference>